<keyword evidence="4" id="KW-1185">Reference proteome</keyword>
<reference evidence="3 4" key="1">
    <citation type="submission" date="2022-09" db="EMBL/GenBank/DDBJ databases">
        <authorList>
            <person name="Palmer J.M."/>
        </authorList>
    </citation>
    <scope>NUCLEOTIDE SEQUENCE [LARGE SCALE GENOMIC DNA]</scope>
    <source>
        <strain evidence="3 4">DSM 7382</strain>
    </source>
</reference>
<protein>
    <recommendedName>
        <fullName evidence="2">Ricin B lectin domain-containing protein</fullName>
    </recommendedName>
</protein>
<sequence>MGNAPSNLPPDRTSGWVTGPIPLGSDFSYEETYISPGGFETPKTDISICETETKPTVTPEPELPEHPALEPRYADAVEEKHEEPLNSQTVYTISNLNSGAAIDVSGGDRKNIIGWPLHGAENQLWHLIQHGEGYAIYNPGSKQYLHLTIDEGGNRMVASRSPVTWLLQRVDGKDQTYRILWHDTNMSLYLEDGTPGTKVQIKRTDVEDKRQLWKLTPSGYIGAKQEPTDIRRRSLPPQVIDTVVSLEGNSKTVRTTTTVTTITTVTEVPCAHCPS</sequence>
<dbReference type="Proteomes" id="UP001385951">
    <property type="component" value="Unassembled WGS sequence"/>
</dbReference>
<dbReference type="Pfam" id="PF14200">
    <property type="entry name" value="RicinB_lectin_2"/>
    <property type="match status" value="1"/>
</dbReference>
<dbReference type="EMBL" id="JASBNA010000038">
    <property type="protein sequence ID" value="KAK7682011.1"/>
    <property type="molecule type" value="Genomic_DNA"/>
</dbReference>
<evidence type="ECO:0000256" key="1">
    <source>
        <dbReference type="SAM" id="MobiDB-lite"/>
    </source>
</evidence>
<dbReference type="SUPFAM" id="SSF50370">
    <property type="entry name" value="Ricin B-like lectins"/>
    <property type="match status" value="1"/>
</dbReference>
<organism evidence="3 4">
    <name type="scientific">Cerrena zonata</name>
    <dbReference type="NCBI Taxonomy" id="2478898"/>
    <lineage>
        <taxon>Eukaryota</taxon>
        <taxon>Fungi</taxon>
        <taxon>Dikarya</taxon>
        <taxon>Basidiomycota</taxon>
        <taxon>Agaricomycotina</taxon>
        <taxon>Agaricomycetes</taxon>
        <taxon>Polyporales</taxon>
        <taxon>Cerrenaceae</taxon>
        <taxon>Cerrena</taxon>
    </lineage>
</organism>
<feature type="region of interest" description="Disordered" evidence="1">
    <location>
        <begin position="1"/>
        <end position="21"/>
    </location>
</feature>
<dbReference type="AlphaFoldDB" id="A0AAW0FMP7"/>
<accession>A0AAW0FMP7</accession>
<dbReference type="InterPro" id="IPR000772">
    <property type="entry name" value="Ricin_B_lectin"/>
</dbReference>
<dbReference type="Gene3D" id="2.80.10.50">
    <property type="match status" value="1"/>
</dbReference>
<evidence type="ECO:0000259" key="2">
    <source>
        <dbReference type="Pfam" id="PF14200"/>
    </source>
</evidence>
<dbReference type="InterPro" id="IPR035992">
    <property type="entry name" value="Ricin_B-like_lectins"/>
</dbReference>
<dbReference type="CDD" id="cd23422">
    <property type="entry name" value="beta-trefoil_Ricin_MPL_CNL"/>
    <property type="match status" value="1"/>
</dbReference>
<evidence type="ECO:0000313" key="4">
    <source>
        <dbReference type="Proteomes" id="UP001385951"/>
    </source>
</evidence>
<feature type="domain" description="Ricin B lectin" evidence="2">
    <location>
        <begin position="88"/>
        <end position="148"/>
    </location>
</feature>
<gene>
    <name evidence="3" type="ORF">QCA50_014975</name>
</gene>
<proteinExistence type="predicted"/>
<comment type="caution">
    <text evidence="3">The sequence shown here is derived from an EMBL/GenBank/DDBJ whole genome shotgun (WGS) entry which is preliminary data.</text>
</comment>
<name>A0AAW0FMP7_9APHY</name>
<evidence type="ECO:0000313" key="3">
    <source>
        <dbReference type="EMBL" id="KAK7682011.1"/>
    </source>
</evidence>